<accession>A0AAD5GYP9</accession>
<sequence>MQKTMQVTSQTDRAKVGFSCCIAVLICVHLADKIALHRLINSNQNTIFVVIVSVTCLI</sequence>
<protein>
    <submittedName>
        <fullName evidence="1">Uncharacterized protein</fullName>
    </submittedName>
</protein>
<evidence type="ECO:0000313" key="1">
    <source>
        <dbReference type="EMBL" id="KAI7756448.1"/>
    </source>
</evidence>
<dbReference type="Proteomes" id="UP001206925">
    <property type="component" value="Unassembled WGS sequence"/>
</dbReference>
<gene>
    <name evidence="1" type="ORF">M8C21_002337</name>
</gene>
<name>A0AAD5GYP9_AMBAR</name>
<dbReference type="AlphaFoldDB" id="A0AAD5GYP9"/>
<keyword evidence="2" id="KW-1185">Reference proteome</keyword>
<organism evidence="1 2">
    <name type="scientific">Ambrosia artemisiifolia</name>
    <name type="common">Common ragweed</name>
    <dbReference type="NCBI Taxonomy" id="4212"/>
    <lineage>
        <taxon>Eukaryota</taxon>
        <taxon>Viridiplantae</taxon>
        <taxon>Streptophyta</taxon>
        <taxon>Embryophyta</taxon>
        <taxon>Tracheophyta</taxon>
        <taxon>Spermatophyta</taxon>
        <taxon>Magnoliopsida</taxon>
        <taxon>eudicotyledons</taxon>
        <taxon>Gunneridae</taxon>
        <taxon>Pentapetalae</taxon>
        <taxon>asterids</taxon>
        <taxon>campanulids</taxon>
        <taxon>Asterales</taxon>
        <taxon>Asteraceae</taxon>
        <taxon>Asteroideae</taxon>
        <taxon>Heliantheae alliance</taxon>
        <taxon>Heliantheae</taxon>
        <taxon>Ambrosia</taxon>
    </lineage>
</organism>
<reference evidence="1" key="1">
    <citation type="submission" date="2022-06" db="EMBL/GenBank/DDBJ databases">
        <title>Uncovering the hologenomic basis of an extraordinary plant invasion.</title>
        <authorList>
            <person name="Bieker V.C."/>
            <person name="Martin M.D."/>
            <person name="Gilbert T."/>
            <person name="Hodgins K."/>
            <person name="Battlay P."/>
            <person name="Petersen B."/>
            <person name="Wilson J."/>
        </authorList>
    </citation>
    <scope>NUCLEOTIDE SEQUENCE</scope>
    <source>
        <strain evidence="1">AA19_3_7</strain>
        <tissue evidence="1">Leaf</tissue>
    </source>
</reference>
<proteinExistence type="predicted"/>
<evidence type="ECO:0000313" key="2">
    <source>
        <dbReference type="Proteomes" id="UP001206925"/>
    </source>
</evidence>
<dbReference type="EMBL" id="JAMZMK010000384">
    <property type="protein sequence ID" value="KAI7756448.1"/>
    <property type="molecule type" value="Genomic_DNA"/>
</dbReference>
<comment type="caution">
    <text evidence="1">The sequence shown here is derived from an EMBL/GenBank/DDBJ whole genome shotgun (WGS) entry which is preliminary data.</text>
</comment>